<dbReference type="SUPFAM" id="SSF46785">
    <property type="entry name" value="Winged helix' DNA-binding domain"/>
    <property type="match status" value="1"/>
</dbReference>
<name>A0ABW5UV76_9MICO</name>
<proteinExistence type="predicted"/>
<gene>
    <name evidence="2" type="ORF">ACFSW7_02885</name>
</gene>
<evidence type="ECO:0000256" key="1">
    <source>
        <dbReference type="SAM" id="MobiDB-lite"/>
    </source>
</evidence>
<dbReference type="InterPro" id="IPR036390">
    <property type="entry name" value="WH_DNA-bd_sf"/>
</dbReference>
<evidence type="ECO:0008006" key="4">
    <source>
        <dbReference type="Google" id="ProtNLM"/>
    </source>
</evidence>
<feature type="compositionally biased region" description="Polar residues" evidence="1">
    <location>
        <begin position="148"/>
        <end position="162"/>
    </location>
</feature>
<organism evidence="2 3">
    <name type="scientific">Gulosibacter faecalis</name>
    <dbReference type="NCBI Taxonomy" id="272240"/>
    <lineage>
        <taxon>Bacteria</taxon>
        <taxon>Bacillati</taxon>
        <taxon>Actinomycetota</taxon>
        <taxon>Actinomycetes</taxon>
        <taxon>Micrococcales</taxon>
        <taxon>Microbacteriaceae</taxon>
        <taxon>Gulosibacter</taxon>
    </lineage>
</organism>
<evidence type="ECO:0000313" key="3">
    <source>
        <dbReference type="Proteomes" id="UP001597492"/>
    </source>
</evidence>
<accession>A0ABW5UV76</accession>
<reference evidence="3" key="1">
    <citation type="journal article" date="2019" name="Int. J. Syst. Evol. Microbiol.">
        <title>The Global Catalogue of Microorganisms (GCM) 10K type strain sequencing project: providing services to taxonomists for standard genome sequencing and annotation.</title>
        <authorList>
            <consortium name="The Broad Institute Genomics Platform"/>
            <consortium name="The Broad Institute Genome Sequencing Center for Infectious Disease"/>
            <person name="Wu L."/>
            <person name="Ma J."/>
        </authorList>
    </citation>
    <scope>NUCLEOTIDE SEQUENCE [LARGE SCALE GENOMIC DNA]</scope>
    <source>
        <strain evidence="3">TISTR 1514</strain>
    </source>
</reference>
<sequence length="222" mass="23579">MTGILRDDELRLVVLALLGERPREFTQVRDALRERLGAGSEEGPGYEVAGSALSRLLHDLVAGGAVARTTGATALYSTTSVGDAEVARRSAEVAALLASDDSVRSRAAAARQELAAARAALRDDLTERVHRGQAAFRALDATDARHSPTASAPPNTEAQPNPSRDLVQRVDAVTQTLRLAVRAETRRAAEAGTLTPEAVARIEADVLALRARMLNELRATES</sequence>
<comment type="caution">
    <text evidence="2">The sequence shown here is derived from an EMBL/GenBank/DDBJ whole genome shotgun (WGS) entry which is preliminary data.</text>
</comment>
<dbReference type="Proteomes" id="UP001597492">
    <property type="component" value="Unassembled WGS sequence"/>
</dbReference>
<keyword evidence="3" id="KW-1185">Reference proteome</keyword>
<dbReference type="EMBL" id="JBHUNE010000003">
    <property type="protein sequence ID" value="MFD2757320.1"/>
    <property type="molecule type" value="Genomic_DNA"/>
</dbReference>
<protein>
    <recommendedName>
        <fullName evidence="4">Transcriptional regulator, PadR family</fullName>
    </recommendedName>
</protein>
<dbReference type="RefSeq" id="WP_019617866.1">
    <property type="nucleotide sequence ID" value="NZ_JBHUNE010000003.1"/>
</dbReference>
<evidence type="ECO:0000313" key="2">
    <source>
        <dbReference type="EMBL" id="MFD2757320.1"/>
    </source>
</evidence>
<feature type="region of interest" description="Disordered" evidence="1">
    <location>
        <begin position="138"/>
        <end position="164"/>
    </location>
</feature>